<protein>
    <recommendedName>
        <fullName evidence="2">Acyltransferase 3 domain-containing protein</fullName>
    </recommendedName>
</protein>
<feature type="transmembrane region" description="Helical" evidence="1">
    <location>
        <begin position="12"/>
        <end position="32"/>
    </location>
</feature>
<organism evidence="3 4">
    <name type="scientific">Candidatus Wallbacteria bacterium HGW-Wallbacteria-1</name>
    <dbReference type="NCBI Taxonomy" id="2013854"/>
    <lineage>
        <taxon>Bacteria</taxon>
        <taxon>Candidatus Walliibacteriota</taxon>
    </lineage>
</organism>
<gene>
    <name evidence="3" type="ORF">CVV64_09680</name>
</gene>
<keyword evidence="1" id="KW-1133">Transmembrane helix</keyword>
<dbReference type="AlphaFoldDB" id="A0A2N1PQL7"/>
<dbReference type="EMBL" id="PGXC01000005">
    <property type="protein sequence ID" value="PKK90617.1"/>
    <property type="molecule type" value="Genomic_DNA"/>
</dbReference>
<feature type="transmembrane region" description="Helical" evidence="1">
    <location>
        <begin position="44"/>
        <end position="63"/>
    </location>
</feature>
<evidence type="ECO:0000256" key="1">
    <source>
        <dbReference type="SAM" id="Phobius"/>
    </source>
</evidence>
<dbReference type="GO" id="GO:0016747">
    <property type="term" value="F:acyltransferase activity, transferring groups other than amino-acyl groups"/>
    <property type="evidence" value="ECO:0007669"/>
    <property type="project" value="InterPro"/>
</dbReference>
<feature type="domain" description="Acyltransferase 3" evidence="2">
    <location>
        <begin position="4"/>
        <end position="128"/>
    </location>
</feature>
<dbReference type="Pfam" id="PF01757">
    <property type="entry name" value="Acyl_transf_3"/>
    <property type="match status" value="1"/>
</dbReference>
<evidence type="ECO:0000313" key="3">
    <source>
        <dbReference type="EMBL" id="PKK90617.1"/>
    </source>
</evidence>
<feature type="transmembrane region" description="Helical" evidence="1">
    <location>
        <begin position="107"/>
        <end position="130"/>
    </location>
</feature>
<name>A0A2N1PQL7_9BACT</name>
<proteinExistence type="predicted"/>
<evidence type="ECO:0000259" key="2">
    <source>
        <dbReference type="Pfam" id="PF01757"/>
    </source>
</evidence>
<dbReference type="Proteomes" id="UP000233256">
    <property type="component" value="Unassembled WGS sequence"/>
</dbReference>
<keyword evidence="1" id="KW-0472">Membrane</keyword>
<dbReference type="InterPro" id="IPR002656">
    <property type="entry name" value="Acyl_transf_3_dom"/>
</dbReference>
<sequence>MRTAEKIPKYRYLITLFFVFFLITLLGCFYLGKIRGPEAGLYFYSYQSISVIPMSVILMLLLAKTDRPISGPSHTRKIADLTFGIYFIHPVIIEISDYMGLKTISFNPIVSVPLITVSTFAVSLFFAWIISRIGYLRRIV</sequence>
<comment type="caution">
    <text evidence="3">The sequence shown here is derived from an EMBL/GenBank/DDBJ whole genome shotgun (WGS) entry which is preliminary data.</text>
</comment>
<evidence type="ECO:0000313" key="4">
    <source>
        <dbReference type="Proteomes" id="UP000233256"/>
    </source>
</evidence>
<accession>A0A2N1PQL7</accession>
<keyword evidence="1" id="KW-0812">Transmembrane</keyword>
<dbReference type="PROSITE" id="PS51257">
    <property type="entry name" value="PROKAR_LIPOPROTEIN"/>
    <property type="match status" value="1"/>
</dbReference>
<reference evidence="3 4" key="1">
    <citation type="journal article" date="2017" name="ISME J.">
        <title>Potential for microbial H2 and metal transformations associated with novel bacteria and archaea in deep terrestrial subsurface sediments.</title>
        <authorList>
            <person name="Hernsdorf A.W."/>
            <person name="Amano Y."/>
            <person name="Miyakawa K."/>
            <person name="Ise K."/>
            <person name="Suzuki Y."/>
            <person name="Anantharaman K."/>
            <person name="Probst A."/>
            <person name="Burstein D."/>
            <person name="Thomas B.C."/>
            <person name="Banfield J.F."/>
        </authorList>
    </citation>
    <scope>NUCLEOTIDE SEQUENCE [LARGE SCALE GENOMIC DNA]</scope>
    <source>
        <strain evidence="3">HGW-Wallbacteria-1</strain>
    </source>
</reference>